<dbReference type="CDD" id="cd18186">
    <property type="entry name" value="BTB_POZ_ZBTB_KLHL-like"/>
    <property type="match status" value="1"/>
</dbReference>
<dbReference type="RefSeq" id="XP_033657180.1">
    <property type="nucleotide sequence ID" value="XM_033802582.1"/>
</dbReference>
<keyword evidence="3" id="KW-1185">Reference proteome</keyword>
<name>A0A6A6JSQ5_WESOR</name>
<organism evidence="2 3">
    <name type="scientific">Westerdykella ornata</name>
    <dbReference type="NCBI Taxonomy" id="318751"/>
    <lineage>
        <taxon>Eukaryota</taxon>
        <taxon>Fungi</taxon>
        <taxon>Dikarya</taxon>
        <taxon>Ascomycota</taxon>
        <taxon>Pezizomycotina</taxon>
        <taxon>Dothideomycetes</taxon>
        <taxon>Pleosporomycetidae</taxon>
        <taxon>Pleosporales</taxon>
        <taxon>Sporormiaceae</taxon>
        <taxon>Westerdykella</taxon>
    </lineage>
</organism>
<dbReference type="EMBL" id="ML986486">
    <property type="protein sequence ID" value="KAF2279641.1"/>
    <property type="molecule type" value="Genomic_DNA"/>
</dbReference>
<dbReference type="Pfam" id="PF00651">
    <property type="entry name" value="BTB"/>
    <property type="match status" value="1"/>
</dbReference>
<feature type="domain" description="BTB" evidence="1">
    <location>
        <begin position="30"/>
        <end position="93"/>
    </location>
</feature>
<dbReference type="Gene3D" id="3.30.710.10">
    <property type="entry name" value="Potassium Channel Kv1.1, Chain A"/>
    <property type="match status" value="1"/>
</dbReference>
<accession>A0A6A6JSQ5</accession>
<dbReference type="PANTHER" id="PTHR24413">
    <property type="entry name" value="SPECKLE-TYPE POZ PROTEIN"/>
    <property type="match status" value="1"/>
</dbReference>
<gene>
    <name evidence="2" type="ORF">EI97DRAFT_499053</name>
</gene>
<sequence length="281" mass="31522">MEAPSKRPKMDGSSKKTPCFADYFNSSRFSDVKIRFGDVPHKQMFPGHAVILCVQSEWFEKALNGGFKESETRVIDVKGDDPLAFNNMLKFIYGIRIPELTSTFTLGSLMSSVRLWGVADKYDVPALRKEVEKWWSESLPIYIHDLYRRANQGDDPPLQKKLFTKVVLGIFDSVSEGAEHMKDPLLQVLFRTCLQRDTFFSKSIDSQVPTNGISLLQDAVRKSAEFSQCLLLYIHDARNGAQPIVNSGGNATSGGQSLTIAGSPDEWEPFGPFRSMFPPNL</sequence>
<dbReference type="OrthoDB" id="3797901at2759"/>
<dbReference type="Proteomes" id="UP000800097">
    <property type="component" value="Unassembled WGS sequence"/>
</dbReference>
<dbReference type="SUPFAM" id="SSF54695">
    <property type="entry name" value="POZ domain"/>
    <property type="match status" value="1"/>
</dbReference>
<protein>
    <recommendedName>
        <fullName evidence="1">BTB domain-containing protein</fullName>
    </recommendedName>
</protein>
<proteinExistence type="predicted"/>
<dbReference type="AlphaFoldDB" id="A0A6A6JSQ5"/>
<reference evidence="2" key="1">
    <citation type="journal article" date="2020" name="Stud. Mycol.">
        <title>101 Dothideomycetes genomes: a test case for predicting lifestyles and emergence of pathogens.</title>
        <authorList>
            <person name="Haridas S."/>
            <person name="Albert R."/>
            <person name="Binder M."/>
            <person name="Bloem J."/>
            <person name="Labutti K."/>
            <person name="Salamov A."/>
            <person name="Andreopoulos B."/>
            <person name="Baker S."/>
            <person name="Barry K."/>
            <person name="Bills G."/>
            <person name="Bluhm B."/>
            <person name="Cannon C."/>
            <person name="Castanera R."/>
            <person name="Culley D."/>
            <person name="Daum C."/>
            <person name="Ezra D."/>
            <person name="Gonzalez J."/>
            <person name="Henrissat B."/>
            <person name="Kuo A."/>
            <person name="Liang C."/>
            <person name="Lipzen A."/>
            <person name="Lutzoni F."/>
            <person name="Magnuson J."/>
            <person name="Mondo S."/>
            <person name="Nolan M."/>
            <person name="Ohm R."/>
            <person name="Pangilinan J."/>
            <person name="Park H.-J."/>
            <person name="Ramirez L."/>
            <person name="Alfaro M."/>
            <person name="Sun H."/>
            <person name="Tritt A."/>
            <person name="Yoshinaga Y."/>
            <person name="Zwiers L.-H."/>
            <person name="Turgeon B."/>
            <person name="Goodwin S."/>
            <person name="Spatafora J."/>
            <person name="Crous P."/>
            <person name="Grigoriev I."/>
        </authorList>
    </citation>
    <scope>NUCLEOTIDE SEQUENCE</scope>
    <source>
        <strain evidence="2">CBS 379.55</strain>
    </source>
</reference>
<dbReference type="InterPro" id="IPR000210">
    <property type="entry name" value="BTB/POZ_dom"/>
</dbReference>
<evidence type="ECO:0000259" key="1">
    <source>
        <dbReference type="PROSITE" id="PS50097"/>
    </source>
</evidence>
<evidence type="ECO:0000313" key="3">
    <source>
        <dbReference type="Proteomes" id="UP000800097"/>
    </source>
</evidence>
<evidence type="ECO:0000313" key="2">
    <source>
        <dbReference type="EMBL" id="KAF2279641.1"/>
    </source>
</evidence>
<dbReference type="PROSITE" id="PS50097">
    <property type="entry name" value="BTB"/>
    <property type="match status" value="1"/>
</dbReference>
<dbReference type="SMART" id="SM00225">
    <property type="entry name" value="BTB"/>
    <property type="match status" value="1"/>
</dbReference>
<dbReference type="GeneID" id="54555757"/>
<dbReference type="InterPro" id="IPR011333">
    <property type="entry name" value="SKP1/BTB/POZ_sf"/>
</dbReference>